<dbReference type="GO" id="GO:0016757">
    <property type="term" value="F:glycosyltransferase activity"/>
    <property type="evidence" value="ECO:0007669"/>
    <property type="project" value="InterPro"/>
</dbReference>
<dbReference type="EMBL" id="CP032317">
    <property type="protein sequence ID" value="AYA37187.1"/>
    <property type="molecule type" value="Genomic_DNA"/>
</dbReference>
<evidence type="ECO:0000313" key="2">
    <source>
        <dbReference type="EMBL" id="AYA37187.1"/>
    </source>
</evidence>
<protein>
    <submittedName>
        <fullName evidence="2">Glycosyltransferase</fullName>
    </submittedName>
</protein>
<evidence type="ECO:0000259" key="1">
    <source>
        <dbReference type="Pfam" id="PF00534"/>
    </source>
</evidence>
<dbReference type="SUPFAM" id="SSF53756">
    <property type="entry name" value="UDP-Glycosyltransferase/glycogen phosphorylase"/>
    <property type="match status" value="1"/>
</dbReference>
<dbReference type="Gene3D" id="3.40.50.2000">
    <property type="entry name" value="Glycogen Phosphorylase B"/>
    <property type="match status" value="2"/>
</dbReference>
<dbReference type="PANTHER" id="PTHR12526:SF630">
    <property type="entry name" value="GLYCOSYLTRANSFERASE"/>
    <property type="match status" value="1"/>
</dbReference>
<dbReference type="AlphaFoldDB" id="A0A3B7RSU3"/>
<dbReference type="InterPro" id="IPR001296">
    <property type="entry name" value="Glyco_trans_1"/>
</dbReference>
<dbReference type="OrthoDB" id="596635at2"/>
<gene>
    <name evidence="2" type="ORF">D3Y59_09070</name>
</gene>
<accession>A0A3B7RSU3</accession>
<organism evidence="2 3">
    <name type="scientific">Hymenobacter oligotrophus</name>
    <dbReference type="NCBI Taxonomy" id="2319843"/>
    <lineage>
        <taxon>Bacteria</taxon>
        <taxon>Pseudomonadati</taxon>
        <taxon>Bacteroidota</taxon>
        <taxon>Cytophagia</taxon>
        <taxon>Cytophagales</taxon>
        <taxon>Hymenobacteraceae</taxon>
        <taxon>Hymenobacter</taxon>
    </lineage>
</organism>
<keyword evidence="2" id="KW-0808">Transferase</keyword>
<proteinExistence type="predicted"/>
<name>A0A3B7RSU3_9BACT</name>
<feature type="domain" description="Glycosyl transferase family 1" evidence="1">
    <location>
        <begin position="203"/>
        <end position="362"/>
    </location>
</feature>
<evidence type="ECO:0000313" key="3">
    <source>
        <dbReference type="Proteomes" id="UP000262802"/>
    </source>
</evidence>
<dbReference type="Proteomes" id="UP000262802">
    <property type="component" value="Chromosome"/>
</dbReference>
<dbReference type="PANTHER" id="PTHR12526">
    <property type="entry name" value="GLYCOSYLTRANSFERASE"/>
    <property type="match status" value="1"/>
</dbReference>
<dbReference type="CDD" id="cd03801">
    <property type="entry name" value="GT4_PimA-like"/>
    <property type="match status" value="1"/>
</dbReference>
<sequence length="390" mass="43201">MEELVANAAHLGFEKPVILIADNSTAVTGALNAMRSATDRLRPRFEFVYVLPSGSKGVALLEAAGYKVYQVPFVEISKRVRNLVLYPFMLLLNGWRLARIARREEASALHMNDFYNLTGVVARALTALPLITHVRFLPQTQVQPLARTWRWLAEHVAQRVVCVSQAVYGYFSPLPRVRVIADPIPEQEKYPPANLAPRADGTVRMLYLSNYIPGKGQNFALEAFKAAYAQDSRLRLRFMGGDMGLEKNRDFKAQLAAAVADAGLGEVVTFGGFEADVEAVIKQADIVLNFSESESFSLTCLDALFFGTPLIASDCGGPAELFEHGRSGFLVPNRDVPAMASAMLRLAADLPLRQQFAEAGRAFVRNKFSPEATYLRLGELYDEVLRKRVK</sequence>
<reference evidence="2 3" key="1">
    <citation type="submission" date="2018-09" db="EMBL/GenBank/DDBJ databases">
        <title>Hymenobacter medium sp. nov., isolated from R2A medium.</title>
        <authorList>
            <person name="Yingchao G."/>
        </authorList>
    </citation>
    <scope>NUCLEOTIDE SEQUENCE [LARGE SCALE GENOMIC DNA]</scope>
    <source>
        <strain evidence="3">sh-6</strain>
    </source>
</reference>
<keyword evidence="3" id="KW-1185">Reference proteome</keyword>
<dbReference type="Pfam" id="PF00534">
    <property type="entry name" value="Glycos_transf_1"/>
    <property type="match status" value="1"/>
</dbReference>
<dbReference type="KEGG" id="hyh:D3Y59_09070"/>